<dbReference type="InterPro" id="IPR012106">
    <property type="entry name" value="Phage_Mu_Gp1"/>
</dbReference>
<sequence>MSHRQLSAHAATPTADQTIAAHAIGLEPGQDAPAEWVHLLPGGTFRGRDGRGPYHVDAQAVIDATRAHHGSADIPIDYDHQILRARENGRPAIAAGWIKELEARNGEVWGRVEWTAAASAHIQAREYRYLSPVFRHQPDGTVRQIAAAALINIPNLDLVALAGQDFGERPMDEYQTLLEALGLKPDATAEQVAAHTASLTVAATTQGEIAQVLGLKPDAAPGDIKAAVEKLATAAHGATQAAPPAKPDPAEYVPMAAFQELQGQVAAMQASAAETAAHGAVEEATKAGKLSPALRDWGLEYATKDLPGFQAWAEKAPALAAHGAQPGGAARQATGAAGLDADELAVCSQLGIDPETYKKTRDAEKETA</sequence>
<proteinExistence type="predicted"/>
<dbReference type="AlphaFoldDB" id="A0A1G8GBN3"/>
<organism evidence="1 2">
    <name type="scientific">Roseospirillum parvum</name>
    <dbReference type="NCBI Taxonomy" id="83401"/>
    <lineage>
        <taxon>Bacteria</taxon>
        <taxon>Pseudomonadati</taxon>
        <taxon>Pseudomonadota</taxon>
        <taxon>Alphaproteobacteria</taxon>
        <taxon>Rhodospirillales</taxon>
        <taxon>Rhodospirillaceae</taxon>
        <taxon>Roseospirillum</taxon>
    </lineage>
</organism>
<dbReference type="STRING" id="83401.SAMN05421742_1234"/>
<dbReference type="EMBL" id="FNCV01000023">
    <property type="protein sequence ID" value="SDH91787.1"/>
    <property type="molecule type" value="Genomic_DNA"/>
</dbReference>
<evidence type="ECO:0000313" key="1">
    <source>
        <dbReference type="EMBL" id="SDH91787.1"/>
    </source>
</evidence>
<reference evidence="2" key="1">
    <citation type="submission" date="2016-10" db="EMBL/GenBank/DDBJ databases">
        <authorList>
            <person name="Varghese N."/>
            <person name="Submissions S."/>
        </authorList>
    </citation>
    <scope>NUCLEOTIDE SEQUENCE [LARGE SCALE GENOMIC DNA]</scope>
    <source>
        <strain evidence="2">930I</strain>
    </source>
</reference>
<name>A0A1G8GBN3_9PROT</name>
<gene>
    <name evidence="1" type="ORF">SAMN05421742_1234</name>
</gene>
<dbReference type="Pfam" id="PF10123">
    <property type="entry name" value="Mu-like_Pro"/>
    <property type="match status" value="1"/>
</dbReference>
<dbReference type="PIRSF" id="PIRSF016624">
    <property type="entry name" value="Mu_prophg_I"/>
    <property type="match status" value="1"/>
</dbReference>
<protein>
    <submittedName>
        <fullName evidence="1">Mu-like prophage I protein</fullName>
    </submittedName>
</protein>
<dbReference type="Proteomes" id="UP000217076">
    <property type="component" value="Unassembled WGS sequence"/>
</dbReference>
<keyword evidence="2" id="KW-1185">Reference proteome</keyword>
<accession>A0A1G8GBN3</accession>
<dbReference type="RefSeq" id="WP_176787910.1">
    <property type="nucleotide sequence ID" value="NZ_FNCV01000023.1"/>
</dbReference>
<evidence type="ECO:0000313" key="2">
    <source>
        <dbReference type="Proteomes" id="UP000217076"/>
    </source>
</evidence>